<dbReference type="InterPro" id="IPR015422">
    <property type="entry name" value="PyrdxlP-dep_Trfase_small"/>
</dbReference>
<dbReference type="EMBL" id="MU007077">
    <property type="protein sequence ID" value="KAF2423798.1"/>
    <property type="molecule type" value="Genomic_DNA"/>
</dbReference>
<accession>A0A9P4TVE4</accession>
<dbReference type="Proteomes" id="UP000800235">
    <property type="component" value="Unassembled WGS sequence"/>
</dbReference>
<dbReference type="InterPro" id="IPR004839">
    <property type="entry name" value="Aminotransferase_I/II_large"/>
</dbReference>
<proteinExistence type="predicted"/>
<dbReference type="InterPro" id="IPR015424">
    <property type="entry name" value="PyrdxlP-dep_Trfase"/>
</dbReference>
<dbReference type="PANTHER" id="PTHR42858">
    <property type="entry name" value="AMINOTRANSFERASE"/>
    <property type="match status" value="1"/>
</dbReference>
<reference evidence="3" key="1">
    <citation type="journal article" date="2020" name="Stud. Mycol.">
        <title>101 Dothideomycetes genomes: a test case for predicting lifestyles and emergence of pathogens.</title>
        <authorList>
            <person name="Haridas S."/>
            <person name="Albert R."/>
            <person name="Binder M."/>
            <person name="Bloem J."/>
            <person name="Labutti K."/>
            <person name="Salamov A."/>
            <person name="Andreopoulos B."/>
            <person name="Baker S."/>
            <person name="Barry K."/>
            <person name="Bills G."/>
            <person name="Bluhm B."/>
            <person name="Cannon C."/>
            <person name="Castanera R."/>
            <person name="Culley D."/>
            <person name="Daum C."/>
            <person name="Ezra D."/>
            <person name="Gonzalez J."/>
            <person name="Henrissat B."/>
            <person name="Kuo A."/>
            <person name="Liang C."/>
            <person name="Lipzen A."/>
            <person name="Lutzoni F."/>
            <person name="Magnuson J."/>
            <person name="Mondo S."/>
            <person name="Nolan M."/>
            <person name="Ohm R."/>
            <person name="Pangilinan J."/>
            <person name="Park H.-J."/>
            <person name="Ramirez L."/>
            <person name="Alfaro M."/>
            <person name="Sun H."/>
            <person name="Tritt A."/>
            <person name="Yoshinaga Y."/>
            <person name="Zwiers L.-H."/>
            <person name="Turgeon B."/>
            <person name="Goodwin S."/>
            <person name="Spatafora J."/>
            <person name="Crous P."/>
            <person name="Grigoriev I."/>
        </authorList>
    </citation>
    <scope>NUCLEOTIDE SEQUENCE</scope>
    <source>
        <strain evidence="3">CBS 130266</strain>
    </source>
</reference>
<comment type="caution">
    <text evidence="3">The sequence shown here is derived from an EMBL/GenBank/DDBJ whole genome shotgun (WGS) entry which is preliminary data.</text>
</comment>
<evidence type="ECO:0000313" key="3">
    <source>
        <dbReference type="EMBL" id="KAF2423798.1"/>
    </source>
</evidence>
<dbReference type="OrthoDB" id="7042322at2759"/>
<dbReference type="CDD" id="cd00609">
    <property type="entry name" value="AAT_like"/>
    <property type="match status" value="1"/>
</dbReference>
<dbReference type="Gene3D" id="3.90.1150.10">
    <property type="entry name" value="Aspartate Aminotransferase, domain 1"/>
    <property type="match status" value="1"/>
</dbReference>
<dbReference type="GO" id="GO:0030170">
    <property type="term" value="F:pyridoxal phosphate binding"/>
    <property type="evidence" value="ECO:0007669"/>
    <property type="project" value="InterPro"/>
</dbReference>
<evidence type="ECO:0000313" key="4">
    <source>
        <dbReference type="Proteomes" id="UP000800235"/>
    </source>
</evidence>
<feature type="domain" description="Aminotransferase class I/classII large" evidence="2">
    <location>
        <begin position="3"/>
        <end position="388"/>
    </location>
</feature>
<dbReference type="SUPFAM" id="SSF53383">
    <property type="entry name" value="PLP-dependent transferases"/>
    <property type="match status" value="1"/>
</dbReference>
<dbReference type="GO" id="GO:0047536">
    <property type="term" value="F:2-aminoadipate transaminase activity"/>
    <property type="evidence" value="ECO:0007669"/>
    <property type="project" value="TreeGrafter"/>
</dbReference>
<keyword evidence="3" id="KW-0808">Transferase</keyword>
<dbReference type="PANTHER" id="PTHR42858:SF1">
    <property type="entry name" value="LD15494P"/>
    <property type="match status" value="1"/>
</dbReference>
<dbReference type="Gene3D" id="3.40.640.10">
    <property type="entry name" value="Type I PLP-dependent aspartate aminotransferase-like (Major domain)"/>
    <property type="match status" value="1"/>
</dbReference>
<dbReference type="Pfam" id="PF00155">
    <property type="entry name" value="Aminotran_1_2"/>
    <property type="match status" value="1"/>
</dbReference>
<protein>
    <submittedName>
        <fullName evidence="3">PLP-dependent transferase</fullName>
    </submittedName>
</protein>
<feature type="region of interest" description="Disordered" evidence="1">
    <location>
        <begin position="403"/>
        <end position="437"/>
    </location>
</feature>
<organism evidence="3 4">
    <name type="scientific">Tothia fuscella</name>
    <dbReference type="NCBI Taxonomy" id="1048955"/>
    <lineage>
        <taxon>Eukaryota</taxon>
        <taxon>Fungi</taxon>
        <taxon>Dikarya</taxon>
        <taxon>Ascomycota</taxon>
        <taxon>Pezizomycotina</taxon>
        <taxon>Dothideomycetes</taxon>
        <taxon>Pleosporomycetidae</taxon>
        <taxon>Venturiales</taxon>
        <taxon>Cylindrosympodiaceae</taxon>
        <taxon>Tothia</taxon>
    </lineage>
</organism>
<name>A0A9P4TVE4_9PEZI</name>
<keyword evidence="4" id="KW-1185">Reference proteome</keyword>
<dbReference type="InterPro" id="IPR015421">
    <property type="entry name" value="PyrdxlP-dep_Trfase_major"/>
</dbReference>
<evidence type="ECO:0000256" key="1">
    <source>
        <dbReference type="SAM" id="MobiDB-lite"/>
    </source>
</evidence>
<evidence type="ECO:0000259" key="2">
    <source>
        <dbReference type="Pfam" id="PF00155"/>
    </source>
</evidence>
<sequence>MLYGPDWGDERLRVAIASWLSDFYNPAGSIHKDRITVTGGASQNLGCILQTFTDPEYTRNIWIVSPAYMLAFRIFDDSGFSKKLRAVPEDEEGVDIEFLRREIKKSEDDAMAKGNTKPLLKPSRPWSKMYKHIIYAVPTFSNPSSKTMTLRRREELVRIARDYDALIVTDDVYDQLQWPPDGKIQESASSTSVVPRIVDVDRTHDGGAERDGGDGFGNAASNGSFSKILGPGVRTGWCPGTKKFAYGVSQTGTSRSGGAPSHLVATFIATLLEQGKLQNHITKTLQPTYARRFRTLMSAIQKHLVPLGVSLPQTDRKIVGGYFVWLDLPTRINAPLLSRRARDTVSLIVAEGALFQVPGDKTCLFPYSLRLCFAWEEEEKLEEGITRLADVLKAMLAEPEGINSRDTRRVKGQAEDESKGKVDGPGRGELHARSKFW</sequence>
<gene>
    <name evidence="3" type="ORF">EJ08DRAFT_639606</name>
</gene>
<dbReference type="FunFam" id="3.40.640.10:FF:000080">
    <property type="entry name" value="Aminotransferase, putative"/>
    <property type="match status" value="1"/>
</dbReference>
<dbReference type="AlphaFoldDB" id="A0A9P4TVE4"/>